<dbReference type="EMBL" id="FUYB01000005">
    <property type="protein sequence ID" value="SKA75850.1"/>
    <property type="molecule type" value="Genomic_DNA"/>
</dbReference>
<protein>
    <submittedName>
        <fullName evidence="2">Membrane-anchored ribosome-binding protein, inhibits growth in stationary phase, ElaB/YqjD/DUF883 family</fullName>
    </submittedName>
</protein>
<evidence type="ECO:0000313" key="2">
    <source>
        <dbReference type="EMBL" id="SKA75850.1"/>
    </source>
</evidence>
<name>A0A1T4WF03_9GAMM</name>
<dbReference type="OrthoDB" id="8548296at2"/>
<dbReference type="SUPFAM" id="SSF58113">
    <property type="entry name" value="Apolipoprotein A-I"/>
    <property type="match status" value="1"/>
</dbReference>
<feature type="coiled-coil region" evidence="1">
    <location>
        <begin position="34"/>
        <end position="61"/>
    </location>
</feature>
<gene>
    <name evidence="2" type="ORF">SAMN02745130_01587</name>
</gene>
<dbReference type="RefSeq" id="WP_078922051.1">
    <property type="nucleotide sequence ID" value="NZ_FUYB01000005.1"/>
</dbReference>
<organism evidence="2 3">
    <name type="scientific">Thiothrix eikelboomii</name>
    <dbReference type="NCBI Taxonomy" id="92487"/>
    <lineage>
        <taxon>Bacteria</taxon>
        <taxon>Pseudomonadati</taxon>
        <taxon>Pseudomonadota</taxon>
        <taxon>Gammaproteobacteria</taxon>
        <taxon>Thiotrichales</taxon>
        <taxon>Thiotrichaceae</taxon>
        <taxon>Thiothrix</taxon>
    </lineage>
</organism>
<evidence type="ECO:0000313" key="3">
    <source>
        <dbReference type="Proteomes" id="UP000190460"/>
    </source>
</evidence>
<keyword evidence="3" id="KW-1185">Reference proteome</keyword>
<evidence type="ECO:0000256" key="1">
    <source>
        <dbReference type="SAM" id="Coils"/>
    </source>
</evidence>
<keyword evidence="1" id="KW-0175">Coiled coil</keyword>
<dbReference type="Proteomes" id="UP000190460">
    <property type="component" value="Unassembled WGS sequence"/>
</dbReference>
<reference evidence="3" key="1">
    <citation type="submission" date="2017-02" db="EMBL/GenBank/DDBJ databases">
        <authorList>
            <person name="Varghese N."/>
            <person name="Submissions S."/>
        </authorList>
    </citation>
    <scope>NUCLEOTIDE SEQUENCE [LARGE SCALE GENOMIC DNA]</scope>
    <source>
        <strain evidence="3">ATCC 49788</strain>
    </source>
</reference>
<dbReference type="AlphaFoldDB" id="A0A1T4WF03"/>
<proteinExistence type="predicted"/>
<accession>A0A1T4WF03</accession>
<dbReference type="STRING" id="92487.SAMN02745130_01587"/>
<sequence>MAKPQESEFDVQAEFEKMKSQLAMLLESLQEKGEAQAVTLNKKLTNELEDYKEAALKKAQQVQAVGSEGVEQVTHYIKANPLASLGIAFSLGFVLSRLLSGKNS</sequence>